<sequence length="123" mass="13479">MTTIVPINHNPDFTPRPGVPAPERLIEGSPVFSTWEHDATPAGDVKWDKILTGVWEATPGLTHSMKGTTLEFCHIIHGSAEITSVTGESWTFGAGDSFVMKPGFVGTWRTIETVRKIYVVAQE</sequence>
<protein>
    <submittedName>
        <fullName evidence="2">Cupin domain-containing protein</fullName>
    </submittedName>
</protein>
<dbReference type="KEGG" id="gfu:KM031_19415"/>
<feature type="domain" description="(S)-ureidoglycine aminohydrolase cupin" evidence="1">
    <location>
        <begin position="51"/>
        <end position="118"/>
    </location>
</feature>
<evidence type="ECO:0000259" key="1">
    <source>
        <dbReference type="Pfam" id="PF05899"/>
    </source>
</evidence>
<accession>A0A975PAS0</accession>
<reference evidence="2" key="1">
    <citation type="submission" date="2021-06" db="EMBL/GenBank/DDBJ databases">
        <authorList>
            <person name="Lee C.-S."/>
            <person name="Jin L."/>
        </authorList>
    </citation>
    <scope>NUCLEOTIDE SEQUENCE</scope>
    <source>
        <strain evidence="2">Con5</strain>
        <plasmid evidence="2">p2</plasmid>
    </source>
</reference>
<dbReference type="InterPro" id="IPR014710">
    <property type="entry name" value="RmlC-like_jellyroll"/>
</dbReference>
<dbReference type="InterPro" id="IPR008579">
    <property type="entry name" value="UGlyAH_Cupin_dom"/>
</dbReference>
<dbReference type="Proteomes" id="UP000679352">
    <property type="component" value="Plasmid p2"/>
</dbReference>
<dbReference type="SUPFAM" id="SSF51182">
    <property type="entry name" value="RmlC-like cupins"/>
    <property type="match status" value="1"/>
</dbReference>
<evidence type="ECO:0000313" key="3">
    <source>
        <dbReference type="Proteomes" id="UP000679352"/>
    </source>
</evidence>
<dbReference type="Gene3D" id="2.60.120.10">
    <property type="entry name" value="Jelly Rolls"/>
    <property type="match status" value="1"/>
</dbReference>
<name>A0A975PAS0_9RHOB</name>
<dbReference type="EMBL" id="CP076363">
    <property type="protein sequence ID" value="QWK92547.1"/>
    <property type="molecule type" value="Genomic_DNA"/>
</dbReference>
<dbReference type="InterPro" id="IPR011051">
    <property type="entry name" value="RmlC_Cupin_sf"/>
</dbReference>
<proteinExistence type="predicted"/>
<dbReference type="Pfam" id="PF05899">
    <property type="entry name" value="Cupin_3"/>
    <property type="match status" value="1"/>
</dbReference>
<organism evidence="2 3">
    <name type="scientific">Gemmobacter fulvus</name>
    <dbReference type="NCBI Taxonomy" id="2840474"/>
    <lineage>
        <taxon>Bacteria</taxon>
        <taxon>Pseudomonadati</taxon>
        <taxon>Pseudomonadota</taxon>
        <taxon>Alphaproteobacteria</taxon>
        <taxon>Rhodobacterales</taxon>
        <taxon>Paracoccaceae</taxon>
        <taxon>Gemmobacter</taxon>
    </lineage>
</organism>
<geneLocation type="plasmid" evidence="2 3">
    <name>p2</name>
</geneLocation>
<keyword evidence="3" id="KW-1185">Reference proteome</keyword>
<keyword evidence="2" id="KW-0614">Plasmid</keyword>
<dbReference type="PANTHER" id="PTHR40943">
    <property type="entry name" value="CYTOPLASMIC PROTEIN-RELATED"/>
    <property type="match status" value="1"/>
</dbReference>
<evidence type="ECO:0000313" key="2">
    <source>
        <dbReference type="EMBL" id="QWK92547.1"/>
    </source>
</evidence>
<gene>
    <name evidence="2" type="ORF">KM031_19415</name>
</gene>
<dbReference type="PANTHER" id="PTHR40943:SF1">
    <property type="entry name" value="CYTOPLASMIC PROTEIN"/>
    <property type="match status" value="1"/>
</dbReference>
<dbReference type="RefSeq" id="WP_215505530.1">
    <property type="nucleotide sequence ID" value="NZ_CP076363.1"/>
</dbReference>
<dbReference type="AlphaFoldDB" id="A0A975PAS0"/>